<keyword evidence="2" id="KW-0808">Transferase</keyword>
<sequence length="329" mass="38431">MRRVRLEELEGASLLQSGFWGALKQAFGWRAWGFEGEGGQVLVLTRRLPGGMDLAYLPHPWEAVETRLRTGGWMVARLREIASLMERKPLFFRVDLPWEEGPPRGVLRKAPTDIQPPSTVLIDLRFSDEELLSSMHHKTRYNLRLAQKKGVVVREEGEEALPLWYRMYEETARRDRIAIHSFEYYAHLFRLARTWEGPKPRVVLFMAYHGGEPLAGNIVALYRDRAVYLYGASRSQKRNLMPTYLLQWEAMQWARGEGAVDYDLYGIPPRPDPSHPMYGLYRFKTGFGGRIVHRAGCWDLPLSPLYGLYRTAERVRDVYYKRVRKLFRR</sequence>
<evidence type="ECO:0000256" key="5">
    <source>
        <dbReference type="ARBA" id="ARBA00023315"/>
    </source>
</evidence>
<dbReference type="RefSeq" id="WP_014623998.1">
    <property type="nucleotide sequence ID" value="NC_017583.1"/>
</dbReference>
<reference evidence="7 8" key="1">
    <citation type="submission" date="2011-06" db="EMBL/GenBank/DDBJ databases">
        <title>The complete genome of Spirochaeta thermophila DSM 6578.</title>
        <authorList>
            <consortium name="US DOE Joint Genome Institute (JGI-PGF)"/>
            <person name="Lucas S."/>
            <person name="Lapidus A."/>
            <person name="Bruce D."/>
            <person name="Goodwin L."/>
            <person name="Pitluck S."/>
            <person name="Peters L."/>
            <person name="Kyrpides N."/>
            <person name="Mavromatis K."/>
            <person name="Ivanova N."/>
            <person name="Mikailova N."/>
            <person name="Pagani I."/>
            <person name="Chertkov O."/>
            <person name="Detter J.C."/>
            <person name="Tapia R."/>
            <person name="Han C."/>
            <person name="Land M."/>
            <person name="Hauser L."/>
            <person name="Markowitz V."/>
            <person name="Cheng J.-F."/>
            <person name="Hugenholtz P."/>
            <person name="Woyke T."/>
            <person name="Wu D."/>
            <person name="Spring S."/>
            <person name="Merkhoffer B."/>
            <person name="Schneider S."/>
            <person name="Klenk H.-P."/>
            <person name="Eisen J.A."/>
        </authorList>
    </citation>
    <scope>NUCLEOTIDE SEQUENCE [LARGE SCALE GENOMIC DNA]</scope>
    <source>
        <strain evidence="8">ATCC 700085 / DSM 6578 / Z-1203</strain>
    </source>
</reference>
<dbReference type="InterPro" id="IPR050644">
    <property type="entry name" value="PG_Glycine_Bridge_Synth"/>
</dbReference>
<gene>
    <name evidence="7" type="ordered locus">Spith_0312</name>
</gene>
<protein>
    <submittedName>
        <fullName evidence="7">Methicillin resistance protein</fullName>
    </submittedName>
</protein>
<keyword evidence="4" id="KW-0573">Peptidoglycan synthesis</keyword>
<evidence type="ECO:0000256" key="3">
    <source>
        <dbReference type="ARBA" id="ARBA00022960"/>
    </source>
</evidence>
<dbReference type="PANTHER" id="PTHR36174:SF1">
    <property type="entry name" value="LIPID II:GLYCINE GLYCYLTRANSFERASE"/>
    <property type="match status" value="1"/>
</dbReference>
<dbReference type="SUPFAM" id="SSF55729">
    <property type="entry name" value="Acyl-CoA N-acyltransferases (Nat)"/>
    <property type="match status" value="2"/>
</dbReference>
<proteinExistence type="inferred from homology"/>
<dbReference type="GO" id="GO:0008360">
    <property type="term" value="P:regulation of cell shape"/>
    <property type="evidence" value="ECO:0007669"/>
    <property type="project" value="UniProtKB-KW"/>
</dbReference>
<dbReference type="KEGG" id="stq:Spith_0312"/>
<dbReference type="GO" id="GO:0009252">
    <property type="term" value="P:peptidoglycan biosynthetic process"/>
    <property type="evidence" value="ECO:0007669"/>
    <property type="project" value="UniProtKB-KW"/>
</dbReference>
<dbReference type="GO" id="GO:0071555">
    <property type="term" value="P:cell wall organization"/>
    <property type="evidence" value="ECO:0007669"/>
    <property type="project" value="UniProtKB-KW"/>
</dbReference>
<dbReference type="STRING" id="869211.Spith_0312"/>
<organism evidence="7 8">
    <name type="scientific">Winmispira thermophila (strain ATCC 700085 / DSM 6578 / Z-1203)</name>
    <name type="common">Spirochaeta thermophila</name>
    <dbReference type="NCBI Taxonomy" id="869211"/>
    <lineage>
        <taxon>Bacteria</taxon>
        <taxon>Pseudomonadati</taxon>
        <taxon>Spirochaetota</taxon>
        <taxon>Spirochaetia</taxon>
        <taxon>Winmispirales</taxon>
        <taxon>Winmispiraceae</taxon>
        <taxon>Winmispira</taxon>
    </lineage>
</organism>
<dbReference type="InterPro" id="IPR016181">
    <property type="entry name" value="Acyl_CoA_acyltransferase"/>
</dbReference>
<dbReference type="Pfam" id="PF02388">
    <property type="entry name" value="FemAB"/>
    <property type="match status" value="2"/>
</dbReference>
<dbReference type="PROSITE" id="PS51191">
    <property type="entry name" value="FEMABX"/>
    <property type="match status" value="1"/>
</dbReference>
<dbReference type="PANTHER" id="PTHR36174">
    <property type="entry name" value="LIPID II:GLYCINE GLYCYLTRANSFERASE"/>
    <property type="match status" value="1"/>
</dbReference>
<dbReference type="HOGENOM" id="CLU_048411_0_0_12"/>
<keyword evidence="6" id="KW-0961">Cell wall biogenesis/degradation</keyword>
<dbReference type="AlphaFoldDB" id="G0GDW6"/>
<dbReference type="Proteomes" id="UP000007254">
    <property type="component" value="Chromosome"/>
</dbReference>
<keyword evidence="5" id="KW-0012">Acyltransferase</keyword>
<comment type="similarity">
    <text evidence="1">Belongs to the FemABX family.</text>
</comment>
<dbReference type="OrthoDB" id="9785911at2"/>
<dbReference type="GO" id="GO:0016755">
    <property type="term" value="F:aminoacyltransferase activity"/>
    <property type="evidence" value="ECO:0007669"/>
    <property type="project" value="InterPro"/>
</dbReference>
<dbReference type="EMBL" id="CP002903">
    <property type="protein sequence ID" value="AEJ60598.1"/>
    <property type="molecule type" value="Genomic_DNA"/>
</dbReference>
<evidence type="ECO:0000313" key="7">
    <source>
        <dbReference type="EMBL" id="AEJ60598.1"/>
    </source>
</evidence>
<keyword evidence="8" id="KW-1185">Reference proteome</keyword>
<evidence type="ECO:0000256" key="6">
    <source>
        <dbReference type="ARBA" id="ARBA00023316"/>
    </source>
</evidence>
<dbReference type="Gene3D" id="3.40.630.30">
    <property type="match status" value="1"/>
</dbReference>
<evidence type="ECO:0000256" key="2">
    <source>
        <dbReference type="ARBA" id="ARBA00022679"/>
    </source>
</evidence>
<accession>G0GDW6</accession>
<dbReference type="InterPro" id="IPR003447">
    <property type="entry name" value="FEMABX"/>
</dbReference>
<name>G0GDW6_WINT7</name>
<evidence type="ECO:0000313" key="8">
    <source>
        <dbReference type="Proteomes" id="UP000007254"/>
    </source>
</evidence>
<keyword evidence="3" id="KW-0133">Cell shape</keyword>
<evidence type="ECO:0000256" key="4">
    <source>
        <dbReference type="ARBA" id="ARBA00022984"/>
    </source>
</evidence>
<evidence type="ECO:0000256" key="1">
    <source>
        <dbReference type="ARBA" id="ARBA00009943"/>
    </source>
</evidence>